<protein>
    <submittedName>
        <fullName evidence="1">Uncharacterized protein</fullName>
    </submittedName>
</protein>
<dbReference type="EMBL" id="JAMKFB020000024">
    <property type="protein sequence ID" value="KAL0156034.1"/>
    <property type="molecule type" value="Genomic_DNA"/>
</dbReference>
<keyword evidence="2" id="KW-1185">Reference proteome</keyword>
<accession>A0ABD0N1H4</accession>
<dbReference type="AlphaFoldDB" id="A0ABD0N1H4"/>
<reference evidence="1 2" key="1">
    <citation type="submission" date="2024-05" db="EMBL/GenBank/DDBJ databases">
        <title>Genome sequencing and assembly of Indian major carp, Cirrhinus mrigala (Hamilton, 1822).</title>
        <authorList>
            <person name="Mohindra V."/>
            <person name="Chowdhury L.M."/>
            <person name="Lal K."/>
            <person name="Jena J.K."/>
        </authorList>
    </citation>
    <scope>NUCLEOTIDE SEQUENCE [LARGE SCALE GENOMIC DNA]</scope>
    <source>
        <strain evidence="1">CM1030</strain>
        <tissue evidence="1">Blood</tissue>
    </source>
</reference>
<comment type="caution">
    <text evidence="1">The sequence shown here is derived from an EMBL/GenBank/DDBJ whole genome shotgun (WGS) entry which is preliminary data.</text>
</comment>
<sequence>MCRTDGLEESGGVCEDRVSPTETNLSPWMSDIVWASAGILILLISKPRIFEK</sequence>
<gene>
    <name evidence="1" type="ORF">M9458_047280</name>
</gene>
<feature type="non-terminal residue" evidence="1">
    <location>
        <position position="52"/>
    </location>
</feature>
<dbReference type="Proteomes" id="UP001529510">
    <property type="component" value="Unassembled WGS sequence"/>
</dbReference>
<proteinExistence type="predicted"/>
<organism evidence="1 2">
    <name type="scientific">Cirrhinus mrigala</name>
    <name type="common">Mrigala</name>
    <dbReference type="NCBI Taxonomy" id="683832"/>
    <lineage>
        <taxon>Eukaryota</taxon>
        <taxon>Metazoa</taxon>
        <taxon>Chordata</taxon>
        <taxon>Craniata</taxon>
        <taxon>Vertebrata</taxon>
        <taxon>Euteleostomi</taxon>
        <taxon>Actinopterygii</taxon>
        <taxon>Neopterygii</taxon>
        <taxon>Teleostei</taxon>
        <taxon>Ostariophysi</taxon>
        <taxon>Cypriniformes</taxon>
        <taxon>Cyprinidae</taxon>
        <taxon>Labeoninae</taxon>
        <taxon>Labeonini</taxon>
        <taxon>Cirrhinus</taxon>
    </lineage>
</organism>
<name>A0ABD0N1H4_CIRMR</name>
<evidence type="ECO:0000313" key="1">
    <source>
        <dbReference type="EMBL" id="KAL0156034.1"/>
    </source>
</evidence>
<evidence type="ECO:0000313" key="2">
    <source>
        <dbReference type="Proteomes" id="UP001529510"/>
    </source>
</evidence>